<evidence type="ECO:0000256" key="2">
    <source>
        <dbReference type="ARBA" id="ARBA00005992"/>
    </source>
</evidence>
<evidence type="ECO:0000256" key="4">
    <source>
        <dbReference type="ARBA" id="ARBA00022679"/>
    </source>
</evidence>
<gene>
    <name evidence="13" type="ORF">ACFPYJ_30755</name>
</gene>
<dbReference type="CDD" id="cd16913">
    <property type="entry name" value="YkuD_like"/>
    <property type="match status" value="1"/>
</dbReference>
<proteinExistence type="inferred from homology"/>
<protein>
    <submittedName>
        <fullName evidence="13">L,D-transpeptidase</fullName>
        <ecNumber evidence="13">2.3.2.-</ecNumber>
    </submittedName>
</protein>
<feature type="compositionally biased region" description="Low complexity" evidence="10">
    <location>
        <begin position="290"/>
        <end position="303"/>
    </location>
</feature>
<comment type="pathway">
    <text evidence="1 9">Cell wall biogenesis; peptidoglycan biosynthesis.</text>
</comment>
<dbReference type="PROSITE" id="PS52029">
    <property type="entry name" value="LD_TPASE"/>
    <property type="match status" value="1"/>
</dbReference>
<keyword evidence="3" id="KW-0328">Glycosyltransferase</keyword>
<comment type="caution">
    <text evidence="13">The sequence shown here is derived from an EMBL/GenBank/DDBJ whole genome shotgun (WGS) entry which is preliminary data.</text>
</comment>
<evidence type="ECO:0000313" key="13">
    <source>
        <dbReference type="EMBL" id="MFC5653422.1"/>
    </source>
</evidence>
<dbReference type="Pfam" id="PF03734">
    <property type="entry name" value="YkuD"/>
    <property type="match status" value="1"/>
</dbReference>
<feature type="active site" description="Proton donor/acceptor" evidence="9">
    <location>
        <position position="396"/>
    </location>
</feature>
<accession>A0ABW0W5Q2</accession>
<evidence type="ECO:0000256" key="8">
    <source>
        <dbReference type="ARBA" id="ARBA00023316"/>
    </source>
</evidence>
<keyword evidence="8 9" id="KW-0961">Cell wall biogenesis/degradation</keyword>
<sequence>MDQRDDMSYLKRYVQSHPDNRMAWYLLGKQYVLEDKEGKANYCFLQAGSIYEAYERKKHPLASEPKEIIKAWNRKRKFKVLAARSAGAAALLWIVLLANPFAGFMNEDRDESDEDAKTGTISDAQEKQQRLQVVFTKPNMQQPIGSSLGALTVGNSSSAGEGLAVMLEQDGKWRKWTGGTRILLSAKKKGSGEGYDIRMLDARTCTCQPDDATETFRIYKDWSKLQEERWTLTSAITQYEDLFRKWPGKLEDMIRPYPNNVLSVETANMRVMFPELLMRLKTHAAHAAAGSDQDSQEGSSQSGVTPRTAVPGQETQSEGMSLPEAPLSIVVDKETHRLAVISGDVIVRSYAAGLGAERTPGGSFYISEKVKNPNGRDDGEFGSRGMSLSGTRYAIHGTDEPSCIGKDESHGCIRMNKADVEELYDLVPIGTKVEIKSGIIPAPLSPPEDQFHLRPVQDETNPAVVYRWLS</sequence>
<feature type="domain" description="L,D-TPase catalytic" evidence="12">
    <location>
        <begin position="327"/>
        <end position="436"/>
    </location>
</feature>
<evidence type="ECO:0000256" key="10">
    <source>
        <dbReference type="SAM" id="MobiDB-lite"/>
    </source>
</evidence>
<keyword evidence="11" id="KW-1133">Transmembrane helix</keyword>
<dbReference type="Gene3D" id="2.40.440.10">
    <property type="entry name" value="L,D-transpeptidase catalytic domain-like"/>
    <property type="match status" value="1"/>
</dbReference>
<dbReference type="InterPro" id="IPR005490">
    <property type="entry name" value="LD_TPept_cat_dom"/>
</dbReference>
<evidence type="ECO:0000256" key="3">
    <source>
        <dbReference type="ARBA" id="ARBA00022676"/>
    </source>
</evidence>
<feature type="region of interest" description="Disordered" evidence="10">
    <location>
        <begin position="287"/>
        <end position="323"/>
    </location>
</feature>
<evidence type="ECO:0000256" key="1">
    <source>
        <dbReference type="ARBA" id="ARBA00004752"/>
    </source>
</evidence>
<dbReference type="InterPro" id="IPR050979">
    <property type="entry name" value="LD-transpeptidase"/>
</dbReference>
<feature type="transmembrane region" description="Helical" evidence="11">
    <location>
        <begin position="81"/>
        <end position="102"/>
    </location>
</feature>
<dbReference type="PANTHER" id="PTHR30582:SF24">
    <property type="entry name" value="L,D-TRANSPEPTIDASE ERFK_SRFK-RELATED"/>
    <property type="match status" value="1"/>
</dbReference>
<evidence type="ECO:0000256" key="5">
    <source>
        <dbReference type="ARBA" id="ARBA00022801"/>
    </source>
</evidence>
<organism evidence="13 14">
    <name type="scientific">Paenibacillus solisilvae</name>
    <dbReference type="NCBI Taxonomy" id="2486751"/>
    <lineage>
        <taxon>Bacteria</taxon>
        <taxon>Bacillati</taxon>
        <taxon>Bacillota</taxon>
        <taxon>Bacilli</taxon>
        <taxon>Bacillales</taxon>
        <taxon>Paenibacillaceae</taxon>
        <taxon>Paenibacillus</taxon>
    </lineage>
</organism>
<dbReference type="EC" id="2.3.2.-" evidence="13"/>
<evidence type="ECO:0000256" key="6">
    <source>
        <dbReference type="ARBA" id="ARBA00022960"/>
    </source>
</evidence>
<feature type="active site" description="Nucleophile" evidence="9">
    <location>
        <position position="412"/>
    </location>
</feature>
<dbReference type="EMBL" id="JBHSOW010000125">
    <property type="protein sequence ID" value="MFC5653422.1"/>
    <property type="molecule type" value="Genomic_DNA"/>
</dbReference>
<evidence type="ECO:0000259" key="12">
    <source>
        <dbReference type="PROSITE" id="PS52029"/>
    </source>
</evidence>
<evidence type="ECO:0000313" key="14">
    <source>
        <dbReference type="Proteomes" id="UP001596047"/>
    </source>
</evidence>
<keyword evidence="7 9" id="KW-0573">Peptidoglycan synthesis</keyword>
<keyword evidence="6 9" id="KW-0133">Cell shape</keyword>
<dbReference type="RefSeq" id="WP_379192076.1">
    <property type="nucleotide sequence ID" value="NZ_JBHSOW010000125.1"/>
</dbReference>
<dbReference type="PANTHER" id="PTHR30582">
    <property type="entry name" value="L,D-TRANSPEPTIDASE"/>
    <property type="match status" value="1"/>
</dbReference>
<name>A0ABW0W5Q2_9BACL</name>
<dbReference type="SUPFAM" id="SSF141523">
    <property type="entry name" value="L,D-transpeptidase catalytic domain-like"/>
    <property type="match status" value="1"/>
</dbReference>
<comment type="similarity">
    <text evidence="2">Belongs to the YkuD family.</text>
</comment>
<keyword evidence="13" id="KW-0012">Acyltransferase</keyword>
<keyword evidence="4 13" id="KW-0808">Transferase</keyword>
<keyword evidence="5" id="KW-0378">Hydrolase</keyword>
<keyword evidence="11" id="KW-0472">Membrane</keyword>
<evidence type="ECO:0000256" key="7">
    <source>
        <dbReference type="ARBA" id="ARBA00022984"/>
    </source>
</evidence>
<dbReference type="Proteomes" id="UP001596047">
    <property type="component" value="Unassembled WGS sequence"/>
</dbReference>
<dbReference type="GO" id="GO:0016746">
    <property type="term" value="F:acyltransferase activity"/>
    <property type="evidence" value="ECO:0007669"/>
    <property type="project" value="UniProtKB-KW"/>
</dbReference>
<keyword evidence="14" id="KW-1185">Reference proteome</keyword>
<keyword evidence="11" id="KW-0812">Transmembrane</keyword>
<evidence type="ECO:0000256" key="11">
    <source>
        <dbReference type="SAM" id="Phobius"/>
    </source>
</evidence>
<dbReference type="InterPro" id="IPR038063">
    <property type="entry name" value="Transpep_catalytic_dom"/>
</dbReference>
<reference evidence="14" key="1">
    <citation type="journal article" date="2019" name="Int. J. Syst. Evol. Microbiol.">
        <title>The Global Catalogue of Microorganisms (GCM) 10K type strain sequencing project: providing services to taxonomists for standard genome sequencing and annotation.</title>
        <authorList>
            <consortium name="The Broad Institute Genomics Platform"/>
            <consortium name="The Broad Institute Genome Sequencing Center for Infectious Disease"/>
            <person name="Wu L."/>
            <person name="Ma J."/>
        </authorList>
    </citation>
    <scope>NUCLEOTIDE SEQUENCE [LARGE SCALE GENOMIC DNA]</scope>
    <source>
        <strain evidence="14">CGMCC 1.3240</strain>
    </source>
</reference>
<evidence type="ECO:0000256" key="9">
    <source>
        <dbReference type="PROSITE-ProRule" id="PRU01373"/>
    </source>
</evidence>